<keyword evidence="2" id="KW-1185">Reference proteome</keyword>
<sequence length="69" mass="8175">MMLYEGEDERISMLPPAHWGEKREDYKFKANCHFVPVAHMMKKGQVHQQQVKSVQNKVKFIHELFGLAF</sequence>
<evidence type="ECO:0000313" key="2">
    <source>
        <dbReference type="Proteomes" id="UP001595752"/>
    </source>
</evidence>
<dbReference type="Proteomes" id="UP001595752">
    <property type="component" value="Unassembled WGS sequence"/>
</dbReference>
<accession>A0ABV8B771</accession>
<evidence type="ECO:0000313" key="1">
    <source>
        <dbReference type="EMBL" id="MFC3885210.1"/>
    </source>
</evidence>
<gene>
    <name evidence="1" type="ORF">ACFOU2_17725</name>
</gene>
<protein>
    <submittedName>
        <fullName evidence="1">Uncharacterized protein</fullName>
    </submittedName>
</protein>
<name>A0ABV8B771_9BACI</name>
<comment type="caution">
    <text evidence="1">The sequence shown here is derived from an EMBL/GenBank/DDBJ whole genome shotgun (WGS) entry which is preliminary data.</text>
</comment>
<reference evidence="2" key="1">
    <citation type="journal article" date="2019" name="Int. J. Syst. Evol. Microbiol.">
        <title>The Global Catalogue of Microorganisms (GCM) 10K type strain sequencing project: providing services to taxonomists for standard genome sequencing and annotation.</title>
        <authorList>
            <consortium name="The Broad Institute Genomics Platform"/>
            <consortium name="The Broad Institute Genome Sequencing Center for Infectious Disease"/>
            <person name="Wu L."/>
            <person name="Ma J."/>
        </authorList>
    </citation>
    <scope>NUCLEOTIDE SEQUENCE [LARGE SCALE GENOMIC DNA]</scope>
    <source>
        <strain evidence="2">CCUG 61889</strain>
    </source>
</reference>
<dbReference type="EMBL" id="JBHRZT010000068">
    <property type="protein sequence ID" value="MFC3885210.1"/>
    <property type="molecule type" value="Genomic_DNA"/>
</dbReference>
<proteinExistence type="predicted"/>
<organism evidence="1 2">
    <name type="scientific">Bacillus songklensis</name>
    <dbReference type="NCBI Taxonomy" id="1069116"/>
    <lineage>
        <taxon>Bacteria</taxon>
        <taxon>Bacillati</taxon>
        <taxon>Bacillota</taxon>
        <taxon>Bacilli</taxon>
        <taxon>Bacillales</taxon>
        <taxon>Bacillaceae</taxon>
        <taxon>Bacillus</taxon>
    </lineage>
</organism>